<dbReference type="EC" id="2.3.-.-" evidence="2"/>
<name>A0ABW8EFS3_STRT5</name>
<comment type="caution">
    <text evidence="2">The sequence shown here is derived from an EMBL/GenBank/DDBJ whole genome shotgun (WGS) entry which is preliminary data.</text>
</comment>
<gene>
    <name evidence="2" type="ORF">ACIO7M_13375</name>
</gene>
<evidence type="ECO:0000313" key="2">
    <source>
        <dbReference type="EMBL" id="MFJ2822091.1"/>
    </source>
</evidence>
<dbReference type="PANTHER" id="PTHR43792:SF1">
    <property type="entry name" value="N-ACETYLTRANSFERASE DOMAIN-CONTAINING PROTEIN"/>
    <property type="match status" value="1"/>
</dbReference>
<evidence type="ECO:0000259" key="1">
    <source>
        <dbReference type="Pfam" id="PF13302"/>
    </source>
</evidence>
<dbReference type="InterPro" id="IPR051531">
    <property type="entry name" value="N-acetyltransferase"/>
</dbReference>
<feature type="domain" description="N-acetyltransferase" evidence="1">
    <location>
        <begin position="2"/>
        <end position="144"/>
    </location>
</feature>
<dbReference type="RefSeq" id="WP_402380424.1">
    <property type="nucleotide sequence ID" value="NZ_JBIUYY010000005.1"/>
</dbReference>
<proteinExistence type="predicted"/>
<dbReference type="Pfam" id="PF13302">
    <property type="entry name" value="Acetyltransf_3"/>
    <property type="match status" value="1"/>
</dbReference>
<dbReference type="EMBL" id="JBIUYY010000005">
    <property type="protein sequence ID" value="MFJ2822091.1"/>
    <property type="molecule type" value="Genomic_DNA"/>
</dbReference>
<keyword evidence="2" id="KW-0012">Acyltransferase</keyword>
<protein>
    <submittedName>
        <fullName evidence="2">GNAT family N-acetyltransferase</fullName>
        <ecNumber evidence="2">2.3.-.-</ecNumber>
    </submittedName>
</protein>
<keyword evidence="2" id="KW-0808">Transferase</keyword>
<dbReference type="PANTHER" id="PTHR43792">
    <property type="entry name" value="GNAT FAMILY, PUTATIVE (AFU_ORTHOLOGUE AFUA_3G00765)-RELATED-RELATED"/>
    <property type="match status" value="1"/>
</dbReference>
<organism evidence="2 3">
    <name type="scientific">Streptomyces toxytricini</name>
    <name type="common">Actinomyces toxytricini</name>
    <dbReference type="NCBI Taxonomy" id="67369"/>
    <lineage>
        <taxon>Bacteria</taxon>
        <taxon>Bacillati</taxon>
        <taxon>Actinomycetota</taxon>
        <taxon>Actinomycetes</taxon>
        <taxon>Kitasatosporales</taxon>
        <taxon>Streptomycetaceae</taxon>
        <taxon>Streptomyces</taxon>
    </lineage>
</organism>
<dbReference type="GO" id="GO:0016746">
    <property type="term" value="F:acyltransferase activity"/>
    <property type="evidence" value="ECO:0007669"/>
    <property type="project" value="UniProtKB-KW"/>
</dbReference>
<dbReference type="InterPro" id="IPR000182">
    <property type="entry name" value="GNAT_dom"/>
</dbReference>
<dbReference type="InterPro" id="IPR016181">
    <property type="entry name" value="Acyl_CoA_acyltransferase"/>
</dbReference>
<dbReference type="Proteomes" id="UP001617351">
    <property type="component" value="Unassembled WGS sequence"/>
</dbReference>
<reference evidence="2 3" key="1">
    <citation type="submission" date="2024-10" db="EMBL/GenBank/DDBJ databases">
        <title>The Natural Products Discovery Center: Release of the First 8490 Sequenced Strains for Exploring Actinobacteria Biosynthetic Diversity.</title>
        <authorList>
            <person name="Kalkreuter E."/>
            <person name="Kautsar S.A."/>
            <person name="Yang D."/>
            <person name="Bader C.D."/>
            <person name="Teijaro C.N."/>
            <person name="Fluegel L."/>
            <person name="Davis C.M."/>
            <person name="Simpson J.R."/>
            <person name="Lauterbach L."/>
            <person name="Steele A.D."/>
            <person name="Gui C."/>
            <person name="Meng S."/>
            <person name="Li G."/>
            <person name="Viehrig K."/>
            <person name="Ye F."/>
            <person name="Su P."/>
            <person name="Kiefer A.F."/>
            <person name="Nichols A."/>
            <person name="Cepeda A.J."/>
            <person name="Yan W."/>
            <person name="Fan B."/>
            <person name="Jiang Y."/>
            <person name="Adhikari A."/>
            <person name="Zheng C.-J."/>
            <person name="Schuster L."/>
            <person name="Cowan T.M."/>
            <person name="Smanski M.J."/>
            <person name="Chevrette M.G."/>
            <person name="De Carvalho L.P.S."/>
            <person name="Shen B."/>
        </authorList>
    </citation>
    <scope>NUCLEOTIDE SEQUENCE [LARGE SCALE GENOMIC DNA]</scope>
    <source>
        <strain evidence="2 3">NPDC087220</strain>
    </source>
</reference>
<evidence type="ECO:0000313" key="3">
    <source>
        <dbReference type="Proteomes" id="UP001617351"/>
    </source>
</evidence>
<keyword evidence="3" id="KW-1185">Reference proteome</keyword>
<accession>A0ABW8EFS3</accession>
<dbReference type="Gene3D" id="3.40.630.30">
    <property type="match status" value="1"/>
</dbReference>
<dbReference type="SUPFAM" id="SSF55729">
    <property type="entry name" value="Acyl-CoA N-acyltransferases (Nat)"/>
    <property type="match status" value="1"/>
</dbReference>
<sequence length="177" mass="18562">MRRAHDADTSGLVELRTDPEVRAHLGGPQPRDAVEGYFAAHGVGAFADKPGAYVIADRATDRCRGVLVLDRRSAQLPGRVDPAGGELELSYVLRRADWGAGVAFEAASAALRAAAEELPDQPVLVVTQAANVRAVSPAARPGFRPAASVEAYGAEQLLAAADLQVFKAPDPPHVNHG</sequence>